<evidence type="ECO:0000313" key="3">
    <source>
        <dbReference type="EMBL" id="KAB2338018.1"/>
    </source>
</evidence>
<dbReference type="PANTHER" id="PTHR33744">
    <property type="entry name" value="CARBOHYDRATE DIACID REGULATOR"/>
    <property type="match status" value="1"/>
</dbReference>
<proteinExistence type="inferred from homology"/>
<dbReference type="InterPro" id="IPR025736">
    <property type="entry name" value="PucR_C-HTH_dom"/>
</dbReference>
<evidence type="ECO:0000256" key="1">
    <source>
        <dbReference type="ARBA" id="ARBA00006754"/>
    </source>
</evidence>
<comment type="caution">
    <text evidence="3">The sequence shown here is derived from an EMBL/GenBank/DDBJ whole genome shotgun (WGS) entry which is preliminary data.</text>
</comment>
<dbReference type="Gene3D" id="1.10.10.2840">
    <property type="entry name" value="PucR C-terminal helix-turn-helix domain"/>
    <property type="match status" value="1"/>
</dbReference>
<gene>
    <name evidence="3" type="ORF">F7731_00080</name>
</gene>
<dbReference type="EMBL" id="WBOS01000001">
    <property type="protein sequence ID" value="KAB2338018.1"/>
    <property type="molecule type" value="Genomic_DNA"/>
</dbReference>
<protein>
    <submittedName>
        <fullName evidence="3">Carbohydrate diacid regulator</fullName>
    </submittedName>
</protein>
<dbReference type="Pfam" id="PF05651">
    <property type="entry name" value="Diacid_rec"/>
    <property type="match status" value="1"/>
</dbReference>
<dbReference type="Pfam" id="PF17853">
    <property type="entry name" value="GGDEF_2"/>
    <property type="match status" value="1"/>
</dbReference>
<dbReference type="RefSeq" id="WP_151532739.1">
    <property type="nucleotide sequence ID" value="NZ_WBOS01000001.1"/>
</dbReference>
<dbReference type="SUPFAM" id="SSF55073">
    <property type="entry name" value="Nucleotide cyclase"/>
    <property type="match status" value="1"/>
</dbReference>
<reference evidence="3 4" key="1">
    <citation type="journal article" date="2016" name="Antonie Van Leeuwenhoek">
        <title>Bacillus depressus sp. nov., isolated from soil of a sunflower field.</title>
        <authorList>
            <person name="Wei X."/>
            <person name="Xin D."/>
            <person name="Xin Y."/>
            <person name="Zhang H."/>
            <person name="Wang T."/>
            <person name="Zhang J."/>
        </authorList>
    </citation>
    <scope>NUCLEOTIDE SEQUENCE [LARGE SCALE GENOMIC DNA]</scope>
    <source>
        <strain evidence="3 4">BZ1</strain>
    </source>
</reference>
<organism evidence="3 4">
    <name type="scientific">Cytobacillus depressus</name>
    <dbReference type="NCBI Taxonomy" id="1602942"/>
    <lineage>
        <taxon>Bacteria</taxon>
        <taxon>Bacillati</taxon>
        <taxon>Bacillota</taxon>
        <taxon>Bacilli</taxon>
        <taxon>Bacillales</taxon>
        <taxon>Bacillaceae</taxon>
        <taxon>Cytobacillus</taxon>
    </lineage>
</organism>
<evidence type="ECO:0000259" key="2">
    <source>
        <dbReference type="PROSITE" id="PS50887"/>
    </source>
</evidence>
<feature type="domain" description="GGDEF" evidence="2">
    <location>
        <begin position="147"/>
        <end position="270"/>
    </location>
</feature>
<dbReference type="InterPro" id="IPR041522">
    <property type="entry name" value="CdaR_GGDEF"/>
</dbReference>
<dbReference type="PANTHER" id="PTHR33744:SF16">
    <property type="entry name" value="CARBOHYDRATE DIACID REGULATOR"/>
    <property type="match status" value="1"/>
</dbReference>
<dbReference type="InterPro" id="IPR051448">
    <property type="entry name" value="CdaR-like_regulators"/>
</dbReference>
<keyword evidence="4" id="KW-1185">Reference proteome</keyword>
<dbReference type="InterPro" id="IPR008599">
    <property type="entry name" value="Diacid_rec"/>
</dbReference>
<dbReference type="Proteomes" id="UP000481030">
    <property type="component" value="Unassembled WGS sequence"/>
</dbReference>
<dbReference type="InterPro" id="IPR042070">
    <property type="entry name" value="PucR_C-HTH_sf"/>
</dbReference>
<dbReference type="PROSITE" id="PS50887">
    <property type="entry name" value="GGDEF"/>
    <property type="match status" value="1"/>
</dbReference>
<name>A0A6L3V8L9_9BACI</name>
<dbReference type="AlphaFoldDB" id="A0A6L3V8L9"/>
<dbReference type="Pfam" id="PF13556">
    <property type="entry name" value="HTH_30"/>
    <property type="match status" value="1"/>
</dbReference>
<accession>A0A6L3V8L9</accession>
<dbReference type="InterPro" id="IPR000160">
    <property type="entry name" value="GGDEF_dom"/>
</dbReference>
<dbReference type="OrthoDB" id="9792148at2"/>
<dbReference type="InterPro" id="IPR029787">
    <property type="entry name" value="Nucleotide_cyclase"/>
</dbReference>
<sequence>MLLPSLAKKIIQEVRRLIDEDVIIVDISGTIISSTDNDRIGSFHEGALLSSHERRNIIITKDMEKSLRGVKAGINLPVFFQQKVIGVIGITGEPSKVAHYGEILKKITELLIQESYYAEQIEWNSRALEAFVFDWLQAKDWSPVFYDRAAIIGIDLSVDRQVVLGSIKNSANIAEREIWNQLQQRNHKDNKNFYIRWGNDRFMLLLTGHTKDTILYNLQQLKAQLEADFSVQISLGVGKRVCAKQLRKSFNQAERALLVAKREKKIIFDDDLKIEMLLQEINEETRTEFVSRTIAPLISDGELLQTLRVFIEENQSIKNSANTLHIHINTLHYRLKKIEEITNLDPRSFEDLSTLHIALLLLGEHPKNKELNASSL</sequence>
<comment type="similarity">
    <text evidence="1">Belongs to the CdaR family.</text>
</comment>
<evidence type="ECO:0000313" key="4">
    <source>
        <dbReference type="Proteomes" id="UP000481030"/>
    </source>
</evidence>